<gene>
    <name evidence="5" type="ORF">PG993_007921</name>
</gene>
<keyword evidence="2" id="KW-0378">Hydrolase</keyword>
<dbReference type="EMBL" id="JAQQWK010000006">
    <property type="protein sequence ID" value="KAK8039510.1"/>
    <property type="molecule type" value="Genomic_DNA"/>
</dbReference>
<feature type="signal peptide" evidence="4">
    <location>
        <begin position="1"/>
        <end position="20"/>
    </location>
</feature>
<evidence type="ECO:0000256" key="2">
    <source>
        <dbReference type="ARBA" id="ARBA00022801"/>
    </source>
</evidence>
<dbReference type="InterPro" id="IPR016191">
    <property type="entry name" value="Ribonuclease/ribotoxin"/>
</dbReference>
<keyword evidence="4" id="KW-0732">Signal</keyword>
<sequence length="410" mass="43943">MLFCAVTIALWALLASFGAGFPIGTAVSGSAADLESTSNISNASLPHPTLSKNSSLPAVVRADPPPPTGVPRWDSPRWPFDPADPAADRSNPYIYQCNQYAKLHNQIPATGLVVRCTAPFQVGQRCSGWYYPQASIYQAFRAGGSILWSAYQSRINFPDWQVQFGTARYPRVLRIPQGTELSQVPIGLGTWRYASANRRDMPTYMLTTDIYEYPLVPNGVWPRRPGDNPGPDRVLFQLVRGIPLYIGVITYRTMRPYVTIQQENPSWGYISHVNGRPDWAAIGSMLYPGLNYARDPSYDNINYLTDKRRNMKEKANPEDVGGTYGPNDPPPPPPSPLPSGGGGGGDPGTGAGGGGSGNLPAVAPGGVSESGGGALGGSGAFDGIQVGIQAGNFFRKVQPLVIPGPSHIEL</sequence>
<dbReference type="Proteomes" id="UP001444661">
    <property type="component" value="Unassembled WGS sequence"/>
</dbReference>
<name>A0ABR1SYV2_9PEZI</name>
<feature type="region of interest" description="Disordered" evidence="3">
    <location>
        <begin position="46"/>
        <end position="78"/>
    </location>
</feature>
<feature type="compositionally biased region" description="Gly residues" evidence="3">
    <location>
        <begin position="339"/>
        <end position="357"/>
    </location>
</feature>
<keyword evidence="1" id="KW-0540">Nuclease</keyword>
<evidence type="ECO:0000256" key="3">
    <source>
        <dbReference type="SAM" id="MobiDB-lite"/>
    </source>
</evidence>
<evidence type="ECO:0000313" key="5">
    <source>
        <dbReference type="EMBL" id="KAK8039510.1"/>
    </source>
</evidence>
<accession>A0ABR1SYV2</accession>
<feature type="region of interest" description="Disordered" evidence="3">
    <location>
        <begin position="314"/>
        <end position="366"/>
    </location>
</feature>
<proteinExistence type="predicted"/>
<evidence type="ECO:0000313" key="6">
    <source>
        <dbReference type="Proteomes" id="UP001444661"/>
    </source>
</evidence>
<keyword evidence="6" id="KW-1185">Reference proteome</keyword>
<comment type="caution">
    <text evidence="5">The sequence shown here is derived from an EMBL/GenBank/DDBJ whole genome shotgun (WGS) entry which is preliminary data.</text>
</comment>
<feature type="compositionally biased region" description="Polar residues" evidence="3">
    <location>
        <begin position="46"/>
        <end position="56"/>
    </location>
</feature>
<reference evidence="5 6" key="1">
    <citation type="submission" date="2023-01" db="EMBL/GenBank/DDBJ databases">
        <title>Analysis of 21 Apiospora genomes using comparative genomics revels a genus with tremendous synthesis potential of carbohydrate active enzymes and secondary metabolites.</title>
        <authorList>
            <person name="Sorensen T."/>
        </authorList>
    </citation>
    <scope>NUCLEOTIDE SEQUENCE [LARGE SCALE GENOMIC DNA]</scope>
    <source>
        <strain evidence="5 6">CBS 33761</strain>
    </source>
</reference>
<evidence type="ECO:0000256" key="1">
    <source>
        <dbReference type="ARBA" id="ARBA00022722"/>
    </source>
</evidence>
<feature type="chain" id="PRO_5046931926" evidence="4">
    <location>
        <begin position="21"/>
        <end position="410"/>
    </location>
</feature>
<protein>
    <submittedName>
        <fullName evidence="5">Uncharacterized protein</fullName>
    </submittedName>
</protein>
<dbReference type="SUPFAM" id="SSF53933">
    <property type="entry name" value="Microbial ribonucleases"/>
    <property type="match status" value="1"/>
</dbReference>
<evidence type="ECO:0000256" key="4">
    <source>
        <dbReference type="SAM" id="SignalP"/>
    </source>
</evidence>
<organism evidence="5 6">
    <name type="scientific">Apiospora rasikravindrae</name>
    <dbReference type="NCBI Taxonomy" id="990691"/>
    <lineage>
        <taxon>Eukaryota</taxon>
        <taxon>Fungi</taxon>
        <taxon>Dikarya</taxon>
        <taxon>Ascomycota</taxon>
        <taxon>Pezizomycotina</taxon>
        <taxon>Sordariomycetes</taxon>
        <taxon>Xylariomycetidae</taxon>
        <taxon>Amphisphaeriales</taxon>
        <taxon>Apiosporaceae</taxon>
        <taxon>Apiospora</taxon>
    </lineage>
</organism>
<feature type="compositionally biased region" description="Pro residues" evidence="3">
    <location>
        <begin position="327"/>
        <end position="337"/>
    </location>
</feature>